<evidence type="ECO:0000259" key="6">
    <source>
        <dbReference type="Pfam" id="PF01555"/>
    </source>
</evidence>
<evidence type="ECO:0000256" key="4">
    <source>
        <dbReference type="ARBA" id="ARBA00022747"/>
    </source>
</evidence>
<dbReference type="RefSeq" id="WP_276648700.1">
    <property type="nucleotide sequence ID" value="NZ_JAAZCD010000306.1"/>
</dbReference>
<dbReference type="EC" id="2.1.1.-" evidence="5"/>
<dbReference type="PRINTS" id="PR00508">
    <property type="entry name" value="S21N4MTFRASE"/>
</dbReference>
<gene>
    <name evidence="7" type="ORF">GX662_13050</name>
</gene>
<evidence type="ECO:0000256" key="1">
    <source>
        <dbReference type="ARBA" id="ARBA00006594"/>
    </source>
</evidence>
<keyword evidence="2 7" id="KW-0489">Methyltransferase</keyword>
<evidence type="ECO:0000256" key="3">
    <source>
        <dbReference type="ARBA" id="ARBA00022679"/>
    </source>
</evidence>
<dbReference type="InterPro" id="IPR001091">
    <property type="entry name" value="RM_Methyltransferase"/>
</dbReference>
<dbReference type="EMBL" id="JAAZCD010000306">
    <property type="protein sequence ID" value="NLD33161.1"/>
    <property type="molecule type" value="Genomic_DNA"/>
</dbReference>
<keyword evidence="3 7" id="KW-0808">Transferase</keyword>
<sequence length="225" mass="26137">MTITYTQEDCMVGMARYPDKYFDLAIVDPPYFKGVANRNFYGSDLSRSGVKRLCSESGNWDDGIPSVEYYEELTRVSKEQIIWGCNYYKFLQPVGRIVWDKKNDTSTFSNCELASVSLMNSVKIYRYEWNGMLQENMKNKEHRIHPTQKPVALYKWLLKNYAKQGDLILDTHVGSASSLIACYDLGFDAVGFEIDEDYYKSSKKRLDETMRQVRCTEYLDGGIER</sequence>
<comment type="caution">
    <text evidence="7">The sequence shown here is derived from an EMBL/GenBank/DDBJ whole genome shotgun (WGS) entry which is preliminary data.</text>
</comment>
<proteinExistence type="inferred from homology"/>
<dbReference type="Gene3D" id="3.40.50.150">
    <property type="entry name" value="Vaccinia Virus protein VP39"/>
    <property type="match status" value="1"/>
</dbReference>
<dbReference type="Proteomes" id="UP000589373">
    <property type="component" value="Unassembled WGS sequence"/>
</dbReference>
<evidence type="ECO:0000256" key="2">
    <source>
        <dbReference type="ARBA" id="ARBA00022603"/>
    </source>
</evidence>
<dbReference type="GO" id="GO:0009307">
    <property type="term" value="P:DNA restriction-modification system"/>
    <property type="evidence" value="ECO:0007669"/>
    <property type="project" value="UniProtKB-KW"/>
</dbReference>
<evidence type="ECO:0000313" key="8">
    <source>
        <dbReference type="Proteomes" id="UP000589373"/>
    </source>
</evidence>
<dbReference type="GO" id="GO:0032259">
    <property type="term" value="P:methylation"/>
    <property type="evidence" value="ECO:0007669"/>
    <property type="project" value="UniProtKB-KW"/>
</dbReference>
<comment type="similarity">
    <text evidence="1 5">Belongs to the N(4)/N(6)-methyltransferase family.</text>
</comment>
<organism evidence="7 8">
    <name type="scientific">Trichococcus flocculiformis</name>
    <dbReference type="NCBI Taxonomy" id="82803"/>
    <lineage>
        <taxon>Bacteria</taxon>
        <taxon>Bacillati</taxon>
        <taxon>Bacillota</taxon>
        <taxon>Bacilli</taxon>
        <taxon>Lactobacillales</taxon>
        <taxon>Carnobacteriaceae</taxon>
        <taxon>Trichococcus</taxon>
    </lineage>
</organism>
<dbReference type="InterPro" id="IPR029063">
    <property type="entry name" value="SAM-dependent_MTases_sf"/>
</dbReference>
<evidence type="ECO:0000313" key="7">
    <source>
        <dbReference type="EMBL" id="NLD33161.1"/>
    </source>
</evidence>
<evidence type="ECO:0000256" key="5">
    <source>
        <dbReference type="RuleBase" id="RU362026"/>
    </source>
</evidence>
<feature type="domain" description="DNA methylase N-4/N-6" evidence="6">
    <location>
        <begin position="129"/>
        <end position="204"/>
    </location>
</feature>
<dbReference type="PROSITE" id="PS00092">
    <property type="entry name" value="N6_MTASE"/>
    <property type="match status" value="1"/>
</dbReference>
<name>A0A847D786_9LACT</name>
<dbReference type="InterPro" id="IPR002941">
    <property type="entry name" value="DNA_methylase_N4/N6"/>
</dbReference>
<reference evidence="7 8" key="1">
    <citation type="journal article" date="2020" name="Biotechnol. Biofuels">
        <title>New insights from the biogas microbiome by comprehensive genome-resolved metagenomics of nearly 1600 species originating from multiple anaerobic digesters.</title>
        <authorList>
            <person name="Campanaro S."/>
            <person name="Treu L."/>
            <person name="Rodriguez-R L.M."/>
            <person name="Kovalovszki A."/>
            <person name="Ziels R.M."/>
            <person name="Maus I."/>
            <person name="Zhu X."/>
            <person name="Kougias P.G."/>
            <person name="Basile A."/>
            <person name="Luo G."/>
            <person name="Schluter A."/>
            <person name="Konstantinidis K.T."/>
            <person name="Angelidaki I."/>
        </authorList>
    </citation>
    <scope>NUCLEOTIDE SEQUENCE [LARGE SCALE GENOMIC DNA]</scope>
    <source>
        <strain evidence="7">AS07pgkLD_105</strain>
    </source>
</reference>
<protein>
    <recommendedName>
        <fullName evidence="5">Methyltransferase</fullName>
        <ecNumber evidence="5">2.1.1.-</ecNumber>
    </recommendedName>
</protein>
<dbReference type="AlphaFoldDB" id="A0A847D786"/>
<dbReference type="GO" id="GO:0003677">
    <property type="term" value="F:DNA binding"/>
    <property type="evidence" value="ECO:0007669"/>
    <property type="project" value="InterPro"/>
</dbReference>
<dbReference type="Pfam" id="PF01555">
    <property type="entry name" value="N6_N4_Mtase"/>
    <property type="match status" value="1"/>
</dbReference>
<dbReference type="InterPro" id="IPR002052">
    <property type="entry name" value="DNA_methylase_N6_adenine_CS"/>
</dbReference>
<dbReference type="SUPFAM" id="SSF53335">
    <property type="entry name" value="S-adenosyl-L-methionine-dependent methyltransferases"/>
    <property type="match status" value="1"/>
</dbReference>
<keyword evidence="4" id="KW-0680">Restriction system</keyword>
<accession>A0A847D786</accession>
<dbReference type="GO" id="GO:0008170">
    <property type="term" value="F:N-methyltransferase activity"/>
    <property type="evidence" value="ECO:0007669"/>
    <property type="project" value="InterPro"/>
</dbReference>